<feature type="transmembrane region" description="Helical" evidence="7">
    <location>
        <begin position="1294"/>
        <end position="1314"/>
    </location>
</feature>
<dbReference type="PANTHER" id="PTHR45638:SF19">
    <property type="entry name" value="CYCLIC NUCLEOTIDE-BINDING DOMAIN-CONTAINING PROTEIN"/>
    <property type="match status" value="1"/>
</dbReference>
<feature type="domain" description="Cyclic nucleotide-binding" evidence="8">
    <location>
        <begin position="355"/>
        <end position="465"/>
    </location>
</feature>
<proteinExistence type="predicted"/>
<dbReference type="InterPro" id="IPR018488">
    <property type="entry name" value="cNMP-bd_CS"/>
</dbReference>
<dbReference type="PANTHER" id="PTHR45638">
    <property type="entry name" value="CYCLIC NUCLEOTIDE-GATED CATION CHANNEL SUBUNIT A"/>
    <property type="match status" value="1"/>
</dbReference>
<dbReference type="InterPro" id="IPR005821">
    <property type="entry name" value="Ion_trans_dom"/>
</dbReference>
<feature type="transmembrane region" description="Helical" evidence="7">
    <location>
        <begin position="251"/>
        <end position="276"/>
    </location>
</feature>
<keyword evidence="6 7" id="KW-0472">Membrane</keyword>
<evidence type="ECO:0000256" key="4">
    <source>
        <dbReference type="ARBA" id="ARBA00022989"/>
    </source>
</evidence>
<dbReference type="OrthoDB" id="415460at2759"/>
<feature type="domain" description="Cyclic nucleotide-binding" evidence="8">
    <location>
        <begin position="943"/>
        <end position="1043"/>
    </location>
</feature>
<feature type="transmembrane region" description="Helical" evidence="7">
    <location>
        <begin position="758"/>
        <end position="777"/>
    </location>
</feature>
<dbReference type="GO" id="GO:0016020">
    <property type="term" value="C:membrane"/>
    <property type="evidence" value="ECO:0007669"/>
    <property type="project" value="UniProtKB-SubCell"/>
</dbReference>
<feature type="transmembrane region" description="Helical" evidence="7">
    <location>
        <begin position="648"/>
        <end position="670"/>
    </location>
</feature>
<dbReference type="GO" id="GO:0005249">
    <property type="term" value="F:voltage-gated potassium channel activity"/>
    <property type="evidence" value="ECO:0007669"/>
    <property type="project" value="TreeGrafter"/>
</dbReference>
<dbReference type="GO" id="GO:0044877">
    <property type="term" value="F:protein-containing complex binding"/>
    <property type="evidence" value="ECO:0007669"/>
    <property type="project" value="TreeGrafter"/>
</dbReference>
<keyword evidence="10" id="KW-1185">Reference proteome</keyword>
<keyword evidence="5" id="KW-0406">Ion transport</keyword>
<feature type="transmembrane region" description="Helical" evidence="7">
    <location>
        <begin position="94"/>
        <end position="114"/>
    </location>
</feature>
<gene>
    <name evidence="9" type="ORF">AFUS01_LOCUS43501</name>
</gene>
<feature type="transmembrane region" description="Helical" evidence="7">
    <location>
        <begin position="806"/>
        <end position="824"/>
    </location>
</feature>
<reference evidence="9" key="1">
    <citation type="submission" date="2021-06" db="EMBL/GenBank/DDBJ databases">
        <authorList>
            <person name="Hodson N. C."/>
            <person name="Mongue J. A."/>
            <person name="Jaron S. K."/>
        </authorList>
    </citation>
    <scope>NUCLEOTIDE SEQUENCE</scope>
</reference>
<dbReference type="CDD" id="cd00038">
    <property type="entry name" value="CAP_ED"/>
    <property type="match status" value="4"/>
</dbReference>
<name>A0A8J2LJT0_9HEXA</name>
<dbReference type="InterPro" id="IPR050866">
    <property type="entry name" value="CNG_cation_channel"/>
</dbReference>
<feature type="transmembrane region" description="Helical" evidence="7">
    <location>
        <begin position="1385"/>
        <end position="1405"/>
    </location>
</feature>
<feature type="domain" description="Cyclic nucleotide-binding" evidence="8">
    <location>
        <begin position="1486"/>
        <end position="1601"/>
    </location>
</feature>
<keyword evidence="2" id="KW-0813">Transport</keyword>
<dbReference type="InterPro" id="IPR000595">
    <property type="entry name" value="cNMP-bd_dom"/>
</dbReference>
<dbReference type="PROSITE" id="PS50042">
    <property type="entry name" value="CNMP_BINDING_3"/>
    <property type="match status" value="4"/>
</dbReference>
<comment type="subcellular location">
    <subcellularLocation>
        <location evidence="1">Membrane</location>
        <topology evidence="1">Multi-pass membrane protein</topology>
    </subcellularLocation>
</comment>
<comment type="caution">
    <text evidence="9">The sequence shown here is derived from an EMBL/GenBank/DDBJ whole genome shotgun (WGS) entry which is preliminary data.</text>
</comment>
<evidence type="ECO:0000256" key="2">
    <source>
        <dbReference type="ARBA" id="ARBA00022448"/>
    </source>
</evidence>
<dbReference type="Proteomes" id="UP000708208">
    <property type="component" value="Unassembled WGS sequence"/>
</dbReference>
<evidence type="ECO:0000259" key="8">
    <source>
        <dbReference type="PROSITE" id="PS50042"/>
    </source>
</evidence>
<dbReference type="Pfam" id="PF00520">
    <property type="entry name" value="Ion_trans"/>
    <property type="match status" value="4"/>
</dbReference>
<dbReference type="EMBL" id="CAJVCH010570061">
    <property type="protein sequence ID" value="CAG7833944.1"/>
    <property type="molecule type" value="Genomic_DNA"/>
</dbReference>
<feature type="transmembrane region" description="Helical" evidence="7">
    <location>
        <begin position="160"/>
        <end position="185"/>
    </location>
</feature>
<dbReference type="Pfam" id="PF00027">
    <property type="entry name" value="cNMP_binding"/>
    <property type="match status" value="4"/>
</dbReference>
<feature type="transmembrane region" description="Helical" evidence="7">
    <location>
        <begin position="836"/>
        <end position="854"/>
    </location>
</feature>
<protein>
    <recommendedName>
        <fullName evidence="8">Cyclic nucleotide-binding domain-containing protein</fullName>
    </recommendedName>
</protein>
<evidence type="ECO:0000256" key="1">
    <source>
        <dbReference type="ARBA" id="ARBA00004141"/>
    </source>
</evidence>
<feature type="transmembrane region" description="Helical" evidence="7">
    <location>
        <begin position="691"/>
        <end position="710"/>
    </location>
</feature>
<evidence type="ECO:0000313" key="9">
    <source>
        <dbReference type="EMBL" id="CAG7833944.1"/>
    </source>
</evidence>
<dbReference type="PROSITE" id="PS00888">
    <property type="entry name" value="CNMP_BINDING_1"/>
    <property type="match status" value="1"/>
</dbReference>
<feature type="transmembrane region" description="Helical" evidence="7">
    <location>
        <begin position="22"/>
        <end position="44"/>
    </location>
</feature>
<evidence type="ECO:0000256" key="5">
    <source>
        <dbReference type="ARBA" id="ARBA00023065"/>
    </source>
</evidence>
<feature type="transmembrane region" description="Helical" evidence="7">
    <location>
        <begin position="617"/>
        <end position="636"/>
    </location>
</feature>
<sequence length="2195" mass="254638">MITYVHKSVTFRSRLKGFQRDIWLLIALTSVMLSYTLVTFLAFVDNRVEPNIWVIVTIHVCDLIYFVDVCWRIKSYHHLKRKVSMTKKGRACRIFIFIMDCVSMLPLEGVVFIKSLTLDIQLLEVFALLRLNRVLRLYRISKYYSGKIKELRLNLYRRELFALFICFLCFLITLFHGVACLWYRLSCRPICKNKPPTCDSTELDHPHYAHIQRDVDVGDSFGWYVAALHWAAISLRNCGNRYIPPNEREKMIVSSVIMFFGYTMCMVITAVLVYVLSEMDLLRSIFFHEAYAVKSFVKHFDMAKNVATFSDSCFNFMWKRRRGYSDHSMKQILPKSVQTEIGMCMIQPMVDSSEILRHFPLDALESISLSACLKHFFPNEFLIRPNTMAYTAFYIISGKVEVLSDIDGITPIVVLSNGSLIAEINLLYPSIRKNGVKTRTPCDIIMLNSSNISELLVEYPQVERKVRAIVRNRVNWIQAKGKANKEIDSPPDKKSRVLRFEADSSGTNINETSTAKSEQNTAAELNNLQKLKKNEMSHPTNSKTSRATGTQFMSVLAWLTFTKEQRERSTCTENAVVYEHLHHKFRNQASTRMYMFSDLDVDPNYYWKRCLVSKSSVFYRIWEVLVLAVIIFNAFVYPLELIYSTTSISYPIDATVDVVYLLDLLLRLFICVEPEDLTPNATVWSHFKQQLVNPLILFDLIPVIPLHFLYSVTGLTFRQRNGIRFLVSVKFMRLVLFFTKLENDVRVRIFTIRFVKNFVYISIYIFWLAGFFCILGCPDYPDCSNSTETWPNRKLKAYKFDNSQDSVFLLSLYWAICTTFGIGFNDIILKTKSESGIASVGLLLSFCLLSYFYADLTSTLSGTVENAIHHQDNVIWLTRYLDEALIDLRLIDRVTLYLNVQWQALRGISSESHRSIGFLTVFHSMYIELVVDYVADYLYRTHLFKHLDTDTMRKFCLSAKLAVVPPNETIVKYGDFLRRMYVIRRGFVQVFLGNSNTTVAILSSGHSFGEINMLFGFPSHITLVSMTYLEIIVLDNATFERILPSAKFFNEAIDALKNDMEGLLEYQKKSTALRVGGGSKVRFNRRNRASSQLHDTSTFVYRKTMKNSKGQIIYLNRLGADPYTREFQNRFCGRCLRYLLMPLSFLPKGQFIRCWELTRVLLIIVCAILIPLVEAFPVFKNDIEHFIISFDVISAIDMFIRCHTAYYISGTNELVTHPVLALRNYLSTSFFVDFLASYPVYAAVNYSIKDTEYESTVWGFLLKCNRLIMIYRVYRYYRYQDCKIVKGKNTWKIFKLLPILFYQTHFLACVAAVATCPATQSVPIPTPRCRNESWMSVSVANGPIRNQTLSEDVIYTIAFYYIATSSMSCGFGDYHPYNESERTTISLLFFFYIFTKAFILANIVGSKCHLDHKLLGYQKQMNYLIGFIGREKLDNRLTGRIIRYYDYQWRRTQGIEPQKLFANLFPSLRKEVAMDVFEDVMRQLPAFKRVPPSFLRTICVYLTPIYFLRHDVIVQKGDVCDHIYFISRGKVLEWREEGEVNLDVGDYIGSLDVDSVRPTYSYTASALTNVDIFGIRRKDFVRTVNFYPDITKRFFDEHHQSLVTSNSVSYSQSKEFLVGVNLNETKNINVEDEPNQKNRSMLVWRQSLSQIVTLITKQDKHDGKVISEDRMYYSVLPESPVHRYLDFATFTAAVFSTTLATYQWSFEDHSEWAFVIGYIMDAVYIVKMGLSFRVSYFDESGEIISDVSEIQNKYLSDYHGFALHFVSTFPFEIFVGASAAASANREKLMSTWVFLRMNRVLRLVHVWTFFEKRTNSLVRNLLRTKLERVTCFTIMYLHFLACILQGFSTMGAYTPTKNCIKPTNNTEQIRKWACEKPERWFQTKDSKSYEPYTWSMYFILSTFTTTAYGDLLPVTIFEMILISLTAFSSVLWFGLVLSDILSGLQNTIDTSYHLAADVVLKLYKDNGVAPNSLRKVGQYFTYAWAENNGVVVPEFLIRAPACLRMDIYTTCYGAHFRSSYLFQHLPEDFIRQAAIRIRNFWVLAGDYVVRQNEIDSHMYFIHRGYIEYTQESFDNDRSVTDLGYLGKSALFGEIQCILSKEPHKYSYKAQVNLDVISLTPADIQELFELFPQHKQTLIDRVSKRQKEGPAPTISKQVILEETKSMNLLKQWRLQKAMAEQTLDLYGEMDEYFALD</sequence>
<dbReference type="GO" id="GO:0005221">
    <property type="term" value="F:intracellularly cyclic nucleotide-activated monoatomic cation channel activity"/>
    <property type="evidence" value="ECO:0007669"/>
    <property type="project" value="InterPro"/>
</dbReference>
<feature type="transmembrane region" description="Helical" evidence="7">
    <location>
        <begin position="1160"/>
        <end position="1179"/>
    </location>
</feature>
<evidence type="ECO:0000256" key="6">
    <source>
        <dbReference type="ARBA" id="ARBA00023136"/>
    </source>
</evidence>
<keyword evidence="4 7" id="KW-1133">Transmembrane helix</keyword>
<feature type="domain" description="Cyclic nucleotide-binding" evidence="8">
    <location>
        <begin position="2021"/>
        <end position="2144"/>
    </location>
</feature>
<feature type="transmembrane region" description="Helical" evidence="7">
    <location>
        <begin position="50"/>
        <end position="73"/>
    </location>
</feature>
<accession>A0A8J2LJT0</accession>
<keyword evidence="3 7" id="KW-0812">Transmembrane</keyword>
<evidence type="ECO:0000313" key="10">
    <source>
        <dbReference type="Proteomes" id="UP000708208"/>
    </source>
</evidence>
<organism evidence="9 10">
    <name type="scientific">Allacma fusca</name>
    <dbReference type="NCBI Taxonomy" id="39272"/>
    <lineage>
        <taxon>Eukaryota</taxon>
        <taxon>Metazoa</taxon>
        <taxon>Ecdysozoa</taxon>
        <taxon>Arthropoda</taxon>
        <taxon>Hexapoda</taxon>
        <taxon>Collembola</taxon>
        <taxon>Symphypleona</taxon>
        <taxon>Sminthuridae</taxon>
        <taxon>Allacma</taxon>
    </lineage>
</organism>
<dbReference type="SMART" id="SM00100">
    <property type="entry name" value="cNMP"/>
    <property type="match status" value="4"/>
</dbReference>
<evidence type="ECO:0000256" key="7">
    <source>
        <dbReference type="SAM" id="Phobius"/>
    </source>
</evidence>
<evidence type="ECO:0000256" key="3">
    <source>
        <dbReference type="ARBA" id="ARBA00022692"/>
    </source>
</evidence>